<dbReference type="Proteomes" id="UP000185473">
    <property type="component" value="Chromosome"/>
</dbReference>
<protein>
    <submittedName>
        <fullName evidence="2">Cytosine deaminase</fullName>
    </submittedName>
</protein>
<dbReference type="PANTHER" id="PTHR32027">
    <property type="entry name" value="CYTOSINE DEAMINASE"/>
    <property type="match status" value="1"/>
</dbReference>
<dbReference type="STRING" id="1631871.FOL01_1659"/>
<dbReference type="InterPro" id="IPR011059">
    <property type="entry name" value="Metal-dep_hydrolase_composite"/>
</dbReference>
<dbReference type="InterPro" id="IPR032466">
    <property type="entry name" value="Metal_Hydrolase"/>
</dbReference>
<dbReference type="InterPro" id="IPR013108">
    <property type="entry name" value="Amidohydro_3"/>
</dbReference>
<dbReference type="Gene3D" id="3.20.20.140">
    <property type="entry name" value="Metal-dependent hydrolases"/>
    <property type="match status" value="1"/>
</dbReference>
<keyword evidence="3" id="KW-1185">Reference proteome</keyword>
<dbReference type="KEGG" id="wjo:FOL01_1659"/>
<name>A0A1L6RDE2_9LACO</name>
<evidence type="ECO:0000259" key="1">
    <source>
        <dbReference type="Pfam" id="PF07969"/>
    </source>
</evidence>
<evidence type="ECO:0000313" key="3">
    <source>
        <dbReference type="Proteomes" id="UP000185473"/>
    </source>
</evidence>
<proteinExistence type="predicted"/>
<dbReference type="Pfam" id="PF07969">
    <property type="entry name" value="Amidohydro_3"/>
    <property type="match status" value="1"/>
</dbReference>
<dbReference type="Gene3D" id="2.30.40.10">
    <property type="entry name" value="Urease, subunit C, domain 1"/>
    <property type="match status" value="1"/>
</dbReference>
<dbReference type="GO" id="GO:0016814">
    <property type="term" value="F:hydrolase activity, acting on carbon-nitrogen (but not peptide) bonds, in cyclic amidines"/>
    <property type="evidence" value="ECO:0007669"/>
    <property type="project" value="TreeGrafter"/>
</dbReference>
<feature type="domain" description="Amidohydrolase 3" evidence="1">
    <location>
        <begin position="113"/>
        <end position="381"/>
    </location>
</feature>
<dbReference type="InterPro" id="IPR052349">
    <property type="entry name" value="Metallo-hydrolase_Enzymes"/>
</dbReference>
<dbReference type="OrthoDB" id="9815027at2"/>
<organism evidence="2 3">
    <name type="scientific">Weissella jogaejeotgali</name>
    <dbReference type="NCBI Taxonomy" id="1631871"/>
    <lineage>
        <taxon>Bacteria</taxon>
        <taxon>Bacillati</taxon>
        <taxon>Bacillota</taxon>
        <taxon>Bacilli</taxon>
        <taxon>Lactobacillales</taxon>
        <taxon>Lactobacillaceae</taxon>
        <taxon>Weissella</taxon>
    </lineage>
</organism>
<dbReference type="CDD" id="cd01293">
    <property type="entry name" value="Bact_CD"/>
    <property type="match status" value="1"/>
</dbReference>
<dbReference type="EMBL" id="CP014332">
    <property type="protein sequence ID" value="APS42518.1"/>
    <property type="molecule type" value="Genomic_DNA"/>
</dbReference>
<dbReference type="PANTHER" id="PTHR32027:SF9">
    <property type="entry name" value="BLL3847 PROTEIN"/>
    <property type="match status" value="1"/>
</dbReference>
<gene>
    <name evidence="2" type="ORF">FOL01_1659</name>
</gene>
<dbReference type="AlphaFoldDB" id="A0A1L6RDE2"/>
<dbReference type="RefSeq" id="WP_075270258.1">
    <property type="nucleotide sequence ID" value="NZ_CP014332.1"/>
</dbReference>
<accession>A0A1L6RDE2</accession>
<reference evidence="2 3" key="1">
    <citation type="submission" date="2016-02" db="EMBL/GenBank/DDBJ databases">
        <title>Complete Genome Sequence of Weissella jogaejeotgali FOL01.</title>
        <authorList>
            <person name="Lee J.-H."/>
            <person name="Ku H.-J."/>
        </authorList>
    </citation>
    <scope>NUCLEOTIDE SEQUENCE [LARGE SCALE GENOMIC DNA]</scope>
    <source>
        <strain evidence="2 3">FOL01</strain>
    </source>
</reference>
<evidence type="ECO:0000313" key="2">
    <source>
        <dbReference type="EMBL" id="APS42518.1"/>
    </source>
</evidence>
<dbReference type="SUPFAM" id="SSF51556">
    <property type="entry name" value="Metallo-dependent hydrolases"/>
    <property type="match status" value="1"/>
</dbReference>
<sequence>MDYWIDNVRIENGYTYDNDWVNGSKTDLVAVHVVTGKIAAIIPQDEFVKEHMQATYSGDGLLMLPSLTDKHVHLDKLKIGEPWTPIRPAKNIVERFEQEIPDINRLSSSMQERAEKMIALEKQHGVTTIRSHVDIEPMTDLRHFKVIKKVAENSDIKIEIVAFPQHGLLRSQSYDLVAEALQSGADFIGGVDPYGLDQDYKKSLGQTFELADKYHAGVDIHVHDRNEAGTKTIKEIIRLTEYYHLQDKVFISHAFGLNDFVGEERQSVFDQLAALKIHIVTSVPLDAGTIPPIMELIHAGVQVHVGNDNVNDSWSPYGNGSVQDKLARLGEMFSVNDQVGLTQLLGLVTDGKVTLDAKGNRQWPVVGEAANFMLVDASCAAEFVARQSRVDGVRYLDEQCNLNN</sequence>